<feature type="compositionally biased region" description="Low complexity" evidence="1">
    <location>
        <begin position="128"/>
        <end position="144"/>
    </location>
</feature>
<feature type="region of interest" description="Disordered" evidence="1">
    <location>
        <begin position="163"/>
        <end position="184"/>
    </location>
</feature>
<proteinExistence type="predicted"/>
<feature type="compositionally biased region" description="Low complexity" evidence="1">
    <location>
        <begin position="166"/>
        <end position="184"/>
    </location>
</feature>
<name>A0ABQ9JPD7_9CUCU</name>
<sequence length="184" mass="19895">MDSLFMDQHFLRSSLRLYSGDTLDAENNNASSFFSAAMVEKARAQIQMWGRAGVAYNPSELHAFLLNTTPSQQVYLGQRSPVSLGLTSQLWPQTGTSWQSPMHSGLPPGLLGPPTSHRHQITPPPSSTPSSSGSPSPTSINTSSDLRLPKAIFPSAIHHRFSPYASSLPRSTGSSLSPTSRHTH</sequence>
<evidence type="ECO:0000313" key="3">
    <source>
        <dbReference type="Proteomes" id="UP001162164"/>
    </source>
</evidence>
<organism evidence="2 3">
    <name type="scientific">Molorchus minor</name>
    <dbReference type="NCBI Taxonomy" id="1323400"/>
    <lineage>
        <taxon>Eukaryota</taxon>
        <taxon>Metazoa</taxon>
        <taxon>Ecdysozoa</taxon>
        <taxon>Arthropoda</taxon>
        <taxon>Hexapoda</taxon>
        <taxon>Insecta</taxon>
        <taxon>Pterygota</taxon>
        <taxon>Neoptera</taxon>
        <taxon>Endopterygota</taxon>
        <taxon>Coleoptera</taxon>
        <taxon>Polyphaga</taxon>
        <taxon>Cucujiformia</taxon>
        <taxon>Chrysomeloidea</taxon>
        <taxon>Cerambycidae</taxon>
        <taxon>Lamiinae</taxon>
        <taxon>Monochamini</taxon>
        <taxon>Molorchus</taxon>
    </lineage>
</organism>
<feature type="compositionally biased region" description="Low complexity" evidence="1">
    <location>
        <begin position="105"/>
        <end position="114"/>
    </location>
</feature>
<accession>A0ABQ9JPD7</accession>
<reference evidence="2" key="1">
    <citation type="journal article" date="2023" name="Insect Mol. Biol.">
        <title>Genome sequencing provides insights into the evolution of gene families encoding plant cell wall-degrading enzymes in longhorned beetles.</title>
        <authorList>
            <person name="Shin N.R."/>
            <person name="Okamura Y."/>
            <person name="Kirsch R."/>
            <person name="Pauchet Y."/>
        </authorList>
    </citation>
    <scope>NUCLEOTIDE SEQUENCE</scope>
    <source>
        <strain evidence="2">MMC_N1</strain>
    </source>
</reference>
<feature type="region of interest" description="Disordered" evidence="1">
    <location>
        <begin position="95"/>
        <end position="147"/>
    </location>
</feature>
<comment type="caution">
    <text evidence="2">The sequence shown here is derived from an EMBL/GenBank/DDBJ whole genome shotgun (WGS) entry which is preliminary data.</text>
</comment>
<dbReference type="Proteomes" id="UP001162164">
    <property type="component" value="Unassembled WGS sequence"/>
</dbReference>
<dbReference type="EMBL" id="JAPWTJ010000291">
    <property type="protein sequence ID" value="KAJ8980071.1"/>
    <property type="molecule type" value="Genomic_DNA"/>
</dbReference>
<evidence type="ECO:0000256" key="1">
    <source>
        <dbReference type="SAM" id="MobiDB-lite"/>
    </source>
</evidence>
<keyword evidence="3" id="KW-1185">Reference proteome</keyword>
<gene>
    <name evidence="2" type="ORF">NQ317_012373</name>
</gene>
<evidence type="ECO:0000313" key="2">
    <source>
        <dbReference type="EMBL" id="KAJ8980071.1"/>
    </source>
</evidence>
<protein>
    <submittedName>
        <fullName evidence="2">Uncharacterized protein</fullName>
    </submittedName>
</protein>